<evidence type="ECO:0000313" key="1">
    <source>
        <dbReference type="EMBL" id="KAG1775310.1"/>
    </source>
</evidence>
<dbReference type="OrthoDB" id="2692197at2759"/>
<accession>A0A9P6ZS99</accession>
<dbReference type="Proteomes" id="UP000714275">
    <property type="component" value="Unassembled WGS sequence"/>
</dbReference>
<name>A0A9P6ZS99_9AGAM</name>
<proteinExistence type="predicted"/>
<gene>
    <name evidence="1" type="ORF">EV702DRAFT_1047152</name>
</gene>
<protein>
    <submittedName>
        <fullName evidence="1">Uncharacterized protein</fullName>
    </submittedName>
</protein>
<organism evidence="1 2">
    <name type="scientific">Suillus placidus</name>
    <dbReference type="NCBI Taxonomy" id="48579"/>
    <lineage>
        <taxon>Eukaryota</taxon>
        <taxon>Fungi</taxon>
        <taxon>Dikarya</taxon>
        <taxon>Basidiomycota</taxon>
        <taxon>Agaricomycotina</taxon>
        <taxon>Agaricomycetes</taxon>
        <taxon>Agaricomycetidae</taxon>
        <taxon>Boletales</taxon>
        <taxon>Suillineae</taxon>
        <taxon>Suillaceae</taxon>
        <taxon>Suillus</taxon>
    </lineage>
</organism>
<dbReference type="AlphaFoldDB" id="A0A9P6ZS99"/>
<comment type="caution">
    <text evidence="1">The sequence shown here is derived from an EMBL/GenBank/DDBJ whole genome shotgun (WGS) entry which is preliminary data.</text>
</comment>
<keyword evidence="2" id="KW-1185">Reference proteome</keyword>
<reference evidence="1" key="1">
    <citation type="journal article" date="2020" name="New Phytol.">
        <title>Comparative genomics reveals dynamic genome evolution in host specialist ectomycorrhizal fungi.</title>
        <authorList>
            <person name="Lofgren L.A."/>
            <person name="Nguyen N.H."/>
            <person name="Vilgalys R."/>
            <person name="Ruytinx J."/>
            <person name="Liao H.L."/>
            <person name="Branco S."/>
            <person name="Kuo A."/>
            <person name="LaButti K."/>
            <person name="Lipzen A."/>
            <person name="Andreopoulos W."/>
            <person name="Pangilinan J."/>
            <person name="Riley R."/>
            <person name="Hundley H."/>
            <person name="Na H."/>
            <person name="Barry K."/>
            <person name="Grigoriev I.V."/>
            <person name="Stajich J.E."/>
            <person name="Kennedy P.G."/>
        </authorList>
    </citation>
    <scope>NUCLEOTIDE SEQUENCE</scope>
    <source>
        <strain evidence="1">DOB743</strain>
    </source>
</reference>
<sequence>MIPRQLHLVSSQDSIIQNPAHLQDSPTHYYAVPIPAEKLKEEQSPRLYTLGMNLESKMDPKTVVYESSDDEEYSYGWDDFKMQVEALDHSQSPTQPLVKVLGEKLSISQEITPRAPRVDVRSRRHVSHDEEMCEINKVIALDSDSGSALSTEQSSLFSSHMTSMSSIESTGLKRAPNWLLPPPPAVKRKVSPGAPVVNLPQVGKSRKRSSPEFIVELDIVHIVHCEKAQSLLD</sequence>
<dbReference type="EMBL" id="JABBWD010000035">
    <property type="protein sequence ID" value="KAG1775310.1"/>
    <property type="molecule type" value="Genomic_DNA"/>
</dbReference>
<evidence type="ECO:0000313" key="2">
    <source>
        <dbReference type="Proteomes" id="UP000714275"/>
    </source>
</evidence>